<dbReference type="Gene3D" id="1.10.600.10">
    <property type="entry name" value="Farnesyl Diphosphate Synthase"/>
    <property type="match status" value="1"/>
</dbReference>
<dbReference type="SFLD" id="SFLDG01020">
    <property type="entry name" value="Terpene_Cyclase_Like_2"/>
    <property type="match status" value="1"/>
</dbReference>
<dbReference type="Proteomes" id="UP001278500">
    <property type="component" value="Unassembled WGS sequence"/>
</dbReference>
<dbReference type="EMBL" id="JAUEPP010000001">
    <property type="protein sequence ID" value="KAK3355269.1"/>
    <property type="molecule type" value="Genomic_DNA"/>
</dbReference>
<dbReference type="PANTHER" id="PTHR35201">
    <property type="entry name" value="TERPENE SYNTHASE"/>
    <property type="match status" value="1"/>
</dbReference>
<evidence type="ECO:0000256" key="1">
    <source>
        <dbReference type="ARBA" id="ARBA00001946"/>
    </source>
</evidence>
<reference evidence="5" key="2">
    <citation type="submission" date="2023-06" db="EMBL/GenBank/DDBJ databases">
        <authorList>
            <consortium name="Lawrence Berkeley National Laboratory"/>
            <person name="Haridas S."/>
            <person name="Hensen N."/>
            <person name="Bonometti L."/>
            <person name="Westerberg I."/>
            <person name="Brannstrom I.O."/>
            <person name="Guillou S."/>
            <person name="Cros-Aarteil S."/>
            <person name="Calhoun S."/>
            <person name="Kuo A."/>
            <person name="Mondo S."/>
            <person name="Pangilinan J."/>
            <person name="Riley R."/>
            <person name="Labutti K."/>
            <person name="Andreopoulos B."/>
            <person name="Lipzen A."/>
            <person name="Chen C."/>
            <person name="Yanf M."/>
            <person name="Daum C."/>
            <person name="Ng V."/>
            <person name="Clum A."/>
            <person name="Steindorff A."/>
            <person name="Ohm R."/>
            <person name="Martin F."/>
            <person name="Silar P."/>
            <person name="Natvig D."/>
            <person name="Lalanne C."/>
            <person name="Gautier V."/>
            <person name="Ament-Velasquez S.L."/>
            <person name="Kruys A."/>
            <person name="Hutchinson M.I."/>
            <person name="Powell A.J."/>
            <person name="Barry K."/>
            <person name="Miller A.N."/>
            <person name="Grigoriev I.V."/>
            <person name="Debuchy R."/>
            <person name="Gladieux P."/>
            <person name="Thoren M.H."/>
            <person name="Johannesson H."/>
        </authorList>
    </citation>
    <scope>NUCLEOTIDE SEQUENCE</scope>
    <source>
        <strain evidence="5">CBS 560.94</strain>
    </source>
</reference>
<keyword evidence="3 4" id="KW-0460">Magnesium</keyword>
<proteinExistence type="inferred from homology"/>
<keyword evidence="6" id="KW-1185">Reference proteome</keyword>
<keyword evidence="4" id="KW-0479">Metal-binding</keyword>
<organism evidence="5 6">
    <name type="scientific">Neurospora tetraspora</name>
    <dbReference type="NCBI Taxonomy" id="94610"/>
    <lineage>
        <taxon>Eukaryota</taxon>
        <taxon>Fungi</taxon>
        <taxon>Dikarya</taxon>
        <taxon>Ascomycota</taxon>
        <taxon>Pezizomycotina</taxon>
        <taxon>Sordariomycetes</taxon>
        <taxon>Sordariomycetidae</taxon>
        <taxon>Sordariales</taxon>
        <taxon>Sordariaceae</taxon>
        <taxon>Neurospora</taxon>
    </lineage>
</organism>
<dbReference type="AlphaFoldDB" id="A0AAE0JQP1"/>
<accession>A0AAE0JQP1</accession>
<evidence type="ECO:0000313" key="5">
    <source>
        <dbReference type="EMBL" id="KAK3355269.1"/>
    </source>
</evidence>
<gene>
    <name evidence="5" type="ORF">B0H65DRAFT_451405</name>
</gene>
<dbReference type="GO" id="GO:0046872">
    <property type="term" value="F:metal ion binding"/>
    <property type="evidence" value="ECO:0007669"/>
    <property type="project" value="UniProtKB-KW"/>
</dbReference>
<dbReference type="GeneID" id="87863203"/>
<name>A0AAE0JQP1_9PEZI</name>
<dbReference type="Pfam" id="PF19086">
    <property type="entry name" value="Terpene_syn_C_2"/>
    <property type="match status" value="1"/>
</dbReference>
<dbReference type="SFLD" id="SFLDS00005">
    <property type="entry name" value="Isoprenoid_Synthase_Type_I"/>
    <property type="match status" value="1"/>
</dbReference>
<dbReference type="InterPro" id="IPR008949">
    <property type="entry name" value="Isoprenoid_synthase_dom_sf"/>
</dbReference>
<protein>
    <recommendedName>
        <fullName evidence="4">Terpene synthase</fullName>
        <ecNumber evidence="4">4.2.3.-</ecNumber>
    </recommendedName>
</protein>
<evidence type="ECO:0000256" key="2">
    <source>
        <dbReference type="ARBA" id="ARBA00006333"/>
    </source>
</evidence>
<comment type="similarity">
    <text evidence="2 4">Belongs to the terpene synthase family.</text>
</comment>
<dbReference type="RefSeq" id="XP_062686647.1">
    <property type="nucleotide sequence ID" value="XM_062826049.1"/>
</dbReference>
<keyword evidence="4" id="KW-0456">Lyase</keyword>
<dbReference type="InterPro" id="IPR034686">
    <property type="entry name" value="Terpene_cyclase-like_2"/>
</dbReference>
<evidence type="ECO:0000256" key="4">
    <source>
        <dbReference type="RuleBase" id="RU366034"/>
    </source>
</evidence>
<dbReference type="SUPFAM" id="SSF48576">
    <property type="entry name" value="Terpenoid synthases"/>
    <property type="match status" value="1"/>
</dbReference>
<comment type="caution">
    <text evidence="5">The sequence shown here is derived from an EMBL/GenBank/DDBJ whole genome shotgun (WGS) entry which is preliminary data.</text>
</comment>
<dbReference type="PANTHER" id="PTHR35201:SF4">
    <property type="entry name" value="BETA-PINACENE SYNTHASE-RELATED"/>
    <property type="match status" value="1"/>
</dbReference>
<evidence type="ECO:0000313" key="6">
    <source>
        <dbReference type="Proteomes" id="UP001278500"/>
    </source>
</evidence>
<dbReference type="GO" id="GO:0008299">
    <property type="term" value="P:isoprenoid biosynthetic process"/>
    <property type="evidence" value="ECO:0007669"/>
    <property type="project" value="UniProtKB-ARBA"/>
</dbReference>
<sequence length="363" mass="41790">MPSAILPPPANVNNMDDLTSKLKGHTLRLPNMRNLFPGWTKAVNPLLDELTLWFEEEMARLFPDAKVRAKIRKSDFPGFVCLTFPTSPLPRLRTITHYALWSCLWDDEMESSNTQTLAYRELEYVRHLLGFSFFHPSKRHQIVPPPTKPSQLFAEPARAVKESWSEQQLKRFMGEMELYIGACAVEERYTGRKGEMTLLPSVEEYTGNRLGSSSGGTYFALAEFMIDVEIPQEIHDLEEMRTIWAELCRSVSWVNDLISLKKEINSSLYSLIPITMNETGQDLNTVVSEVLQELERSRERFESAAGDLLFKIMKEDSKVRNDVERFIESCTIMTTGYTEWALQSDRYGVKEYMQEDGSFLIPL</sequence>
<comment type="cofactor">
    <cofactor evidence="1 4">
        <name>Mg(2+)</name>
        <dbReference type="ChEBI" id="CHEBI:18420"/>
    </cofactor>
</comment>
<evidence type="ECO:0000256" key="3">
    <source>
        <dbReference type="ARBA" id="ARBA00022842"/>
    </source>
</evidence>
<dbReference type="GO" id="GO:0010333">
    <property type="term" value="F:terpene synthase activity"/>
    <property type="evidence" value="ECO:0007669"/>
    <property type="project" value="InterPro"/>
</dbReference>
<reference evidence="5" key="1">
    <citation type="journal article" date="2023" name="Mol. Phylogenet. Evol.">
        <title>Genome-scale phylogeny and comparative genomics of the fungal order Sordariales.</title>
        <authorList>
            <person name="Hensen N."/>
            <person name="Bonometti L."/>
            <person name="Westerberg I."/>
            <person name="Brannstrom I.O."/>
            <person name="Guillou S."/>
            <person name="Cros-Aarteil S."/>
            <person name="Calhoun S."/>
            <person name="Haridas S."/>
            <person name="Kuo A."/>
            <person name="Mondo S."/>
            <person name="Pangilinan J."/>
            <person name="Riley R."/>
            <person name="LaButti K."/>
            <person name="Andreopoulos B."/>
            <person name="Lipzen A."/>
            <person name="Chen C."/>
            <person name="Yan M."/>
            <person name="Daum C."/>
            <person name="Ng V."/>
            <person name="Clum A."/>
            <person name="Steindorff A."/>
            <person name="Ohm R.A."/>
            <person name="Martin F."/>
            <person name="Silar P."/>
            <person name="Natvig D.O."/>
            <person name="Lalanne C."/>
            <person name="Gautier V."/>
            <person name="Ament-Velasquez S.L."/>
            <person name="Kruys A."/>
            <person name="Hutchinson M.I."/>
            <person name="Powell A.J."/>
            <person name="Barry K."/>
            <person name="Miller A.N."/>
            <person name="Grigoriev I.V."/>
            <person name="Debuchy R."/>
            <person name="Gladieux P."/>
            <person name="Hiltunen Thoren M."/>
            <person name="Johannesson H."/>
        </authorList>
    </citation>
    <scope>NUCLEOTIDE SEQUENCE</scope>
    <source>
        <strain evidence="5">CBS 560.94</strain>
    </source>
</reference>
<dbReference type="EC" id="4.2.3.-" evidence="4"/>